<keyword evidence="5" id="KW-1185">Reference proteome</keyword>
<protein>
    <submittedName>
        <fullName evidence="4">Uncharacterized protein</fullName>
    </submittedName>
</protein>
<dbReference type="Pfam" id="PF02458">
    <property type="entry name" value="Transferase"/>
    <property type="match status" value="1"/>
</dbReference>
<gene>
    <name evidence="4" type="ORF">PIB30_024367</name>
</gene>
<accession>A0ABU6R9Z2</accession>
<evidence type="ECO:0000256" key="2">
    <source>
        <dbReference type="ARBA" id="ARBA00022679"/>
    </source>
</evidence>
<comment type="caution">
    <text evidence="4">The sequence shown here is derived from an EMBL/GenBank/DDBJ whole genome shotgun (WGS) entry which is preliminary data.</text>
</comment>
<evidence type="ECO:0000313" key="4">
    <source>
        <dbReference type="EMBL" id="MED6120800.1"/>
    </source>
</evidence>
<keyword evidence="3" id="KW-0012">Acyltransferase</keyword>
<dbReference type="Proteomes" id="UP001341840">
    <property type="component" value="Unassembled WGS sequence"/>
</dbReference>
<evidence type="ECO:0000256" key="3">
    <source>
        <dbReference type="ARBA" id="ARBA00023315"/>
    </source>
</evidence>
<dbReference type="InterPro" id="IPR023213">
    <property type="entry name" value="CAT-like_dom_sf"/>
</dbReference>
<evidence type="ECO:0000256" key="1">
    <source>
        <dbReference type="ARBA" id="ARBA00009861"/>
    </source>
</evidence>
<name>A0ABU6R9Z2_9FABA</name>
<comment type="similarity">
    <text evidence="1">Belongs to the plant acyltransferase family.</text>
</comment>
<dbReference type="Gene3D" id="3.30.559.10">
    <property type="entry name" value="Chloramphenicol acetyltransferase-like domain"/>
    <property type="match status" value="2"/>
</dbReference>
<organism evidence="4 5">
    <name type="scientific">Stylosanthes scabra</name>
    <dbReference type="NCBI Taxonomy" id="79078"/>
    <lineage>
        <taxon>Eukaryota</taxon>
        <taxon>Viridiplantae</taxon>
        <taxon>Streptophyta</taxon>
        <taxon>Embryophyta</taxon>
        <taxon>Tracheophyta</taxon>
        <taxon>Spermatophyta</taxon>
        <taxon>Magnoliopsida</taxon>
        <taxon>eudicotyledons</taxon>
        <taxon>Gunneridae</taxon>
        <taxon>Pentapetalae</taxon>
        <taxon>rosids</taxon>
        <taxon>fabids</taxon>
        <taxon>Fabales</taxon>
        <taxon>Fabaceae</taxon>
        <taxon>Papilionoideae</taxon>
        <taxon>50 kb inversion clade</taxon>
        <taxon>dalbergioids sensu lato</taxon>
        <taxon>Dalbergieae</taxon>
        <taxon>Pterocarpus clade</taxon>
        <taxon>Stylosanthes</taxon>
    </lineage>
</organism>
<reference evidence="4 5" key="1">
    <citation type="journal article" date="2023" name="Plants (Basel)">
        <title>Bridging the Gap: Combining Genomics and Transcriptomics Approaches to Understand Stylosanthes scabra, an Orphan Legume from the Brazilian Caatinga.</title>
        <authorList>
            <person name="Ferreira-Neto J.R.C."/>
            <person name="da Silva M.D."/>
            <person name="Binneck E."/>
            <person name="de Melo N.F."/>
            <person name="da Silva R.H."/>
            <person name="de Melo A.L.T.M."/>
            <person name="Pandolfi V."/>
            <person name="Bustamante F.O."/>
            <person name="Brasileiro-Vidal A.C."/>
            <person name="Benko-Iseppon A.M."/>
        </authorList>
    </citation>
    <scope>NUCLEOTIDE SEQUENCE [LARGE SCALE GENOMIC DNA]</scope>
    <source>
        <tissue evidence="4">Leaves</tissue>
    </source>
</reference>
<dbReference type="PANTHER" id="PTHR31623:SF24">
    <property type="entry name" value="HXXXD-TYPE ACYL-TRANSFERASE FAMILY PROTEIN"/>
    <property type="match status" value="1"/>
</dbReference>
<evidence type="ECO:0000313" key="5">
    <source>
        <dbReference type="Proteomes" id="UP001341840"/>
    </source>
</evidence>
<keyword evidence="2" id="KW-0808">Transferase</keyword>
<dbReference type="PANTHER" id="PTHR31623">
    <property type="entry name" value="F21J9.9"/>
    <property type="match status" value="1"/>
</dbReference>
<sequence length="453" mass="51110">MEIKITSKESIKPSLATPEEHRKHKLCLFDVSQLNTYFPLILFFQKGSSDILTQLKKSLSKALTIFYPLAGRKSIDEPFSINCNDEGAIFIESKVVNITMEEFLKPPKLEFLNKLLPCEPNKTHPNYEVLPQLVIQANTFKCGGIAIGMCNLHTLLDASSCATFLKTWFAISRGSAEEISCPDFSSAPFLFPPMVNPSGLMRSGVLNIGRDIQIETMCTTRRFLFDFKAINELKSKATLGNDDGRMMNTRPTRYQAVSSFICKHMIMSCMKEEEEEEKSRPVVVLHVVDMRRRMGEPFSQNSIGNLLWPALMLCENVNKDTEMGELVKVTKCGIGKVTKELLVRVQKDDGFWWSDECGELMLEEVVHKNPVSFLFTSWGDMGFKDLDFGLGKPLWLAQKGGNAETIPNTVVFMDTKDGIEAWISMRPQHIATLENDVDFLTFALLNPTVSIMN</sequence>
<dbReference type="EMBL" id="JASCZI010030295">
    <property type="protein sequence ID" value="MED6120800.1"/>
    <property type="molecule type" value="Genomic_DNA"/>
</dbReference>
<proteinExistence type="inferred from homology"/>